<keyword evidence="3" id="KW-1185">Reference proteome</keyword>
<evidence type="ECO:0000313" key="2">
    <source>
        <dbReference type="EMBL" id="KAF7295751.1"/>
    </source>
</evidence>
<accession>A0A8H6SBL0</accession>
<evidence type="ECO:0000313" key="3">
    <source>
        <dbReference type="Proteomes" id="UP000613580"/>
    </source>
</evidence>
<proteinExistence type="predicted"/>
<reference evidence="2" key="1">
    <citation type="submission" date="2020-05" db="EMBL/GenBank/DDBJ databases">
        <title>Mycena genomes resolve the evolution of fungal bioluminescence.</title>
        <authorList>
            <person name="Tsai I.J."/>
        </authorList>
    </citation>
    <scope>NUCLEOTIDE SEQUENCE</scope>
    <source>
        <strain evidence="2">110903Hualien_Pintung</strain>
    </source>
</reference>
<dbReference type="OrthoDB" id="2940308at2759"/>
<sequence length="273" mass="29995">MSQLPPNHPWNSGAQRGYEPPTLRLDSSVPQARKRRRAVVSSFDARGAKTLAFRIRASFHSLQAPFYTNGAYPAPALTSGFHPPHAPRPRTIPLPPLNSSYHPHIESQPAFSRPRDAYPHNLLDDPDTMDFTALMRVLPAQSIPPHSTVFVLPTANRATPLFTLPTGNAPTSAVAFVAHLQRLMRAPLTVEGCQSTPASAQQAVRAYFLSGARPGRERDAAVRRWNEFLGGRVSGNGPRGAVLLRGHTHMWGMWLDPAGNWILDVDVPTARTF</sequence>
<name>A0A8H6SBL0_MYCCL</name>
<dbReference type="AlphaFoldDB" id="A0A8H6SBL0"/>
<evidence type="ECO:0000256" key="1">
    <source>
        <dbReference type="SAM" id="MobiDB-lite"/>
    </source>
</evidence>
<feature type="region of interest" description="Disordered" evidence="1">
    <location>
        <begin position="1"/>
        <end position="32"/>
    </location>
</feature>
<protein>
    <submittedName>
        <fullName evidence="2">Uncharacterized protein</fullName>
    </submittedName>
</protein>
<dbReference type="EMBL" id="JACAZE010000018">
    <property type="protein sequence ID" value="KAF7295751.1"/>
    <property type="molecule type" value="Genomic_DNA"/>
</dbReference>
<organism evidence="2 3">
    <name type="scientific">Mycena chlorophos</name>
    <name type="common">Agaric fungus</name>
    <name type="synonym">Agaricus chlorophos</name>
    <dbReference type="NCBI Taxonomy" id="658473"/>
    <lineage>
        <taxon>Eukaryota</taxon>
        <taxon>Fungi</taxon>
        <taxon>Dikarya</taxon>
        <taxon>Basidiomycota</taxon>
        <taxon>Agaricomycotina</taxon>
        <taxon>Agaricomycetes</taxon>
        <taxon>Agaricomycetidae</taxon>
        <taxon>Agaricales</taxon>
        <taxon>Marasmiineae</taxon>
        <taxon>Mycenaceae</taxon>
        <taxon>Mycena</taxon>
    </lineage>
</organism>
<comment type="caution">
    <text evidence="2">The sequence shown here is derived from an EMBL/GenBank/DDBJ whole genome shotgun (WGS) entry which is preliminary data.</text>
</comment>
<gene>
    <name evidence="2" type="ORF">HMN09_01117500</name>
</gene>
<dbReference type="Proteomes" id="UP000613580">
    <property type="component" value="Unassembled WGS sequence"/>
</dbReference>
<feature type="compositionally biased region" description="Polar residues" evidence="1">
    <location>
        <begin position="1"/>
        <end position="14"/>
    </location>
</feature>